<dbReference type="EMBL" id="GGEC01005513">
    <property type="protein sequence ID" value="MBW85996.1"/>
    <property type="molecule type" value="Transcribed_RNA"/>
</dbReference>
<evidence type="ECO:0000313" key="1">
    <source>
        <dbReference type="EMBL" id="MBW85996.1"/>
    </source>
</evidence>
<accession>A0A2P2IXQ2</accession>
<sequence>MSMALSISCLLWKVHRIIHHDRSKIQSLQTIHVQTKNRFIWFCSLITKNAPKEICSSGLSRTQILASL</sequence>
<organism evidence="1">
    <name type="scientific">Rhizophora mucronata</name>
    <name type="common">Asiatic mangrove</name>
    <dbReference type="NCBI Taxonomy" id="61149"/>
    <lineage>
        <taxon>Eukaryota</taxon>
        <taxon>Viridiplantae</taxon>
        <taxon>Streptophyta</taxon>
        <taxon>Embryophyta</taxon>
        <taxon>Tracheophyta</taxon>
        <taxon>Spermatophyta</taxon>
        <taxon>Magnoliopsida</taxon>
        <taxon>eudicotyledons</taxon>
        <taxon>Gunneridae</taxon>
        <taxon>Pentapetalae</taxon>
        <taxon>rosids</taxon>
        <taxon>fabids</taxon>
        <taxon>Malpighiales</taxon>
        <taxon>Rhizophoraceae</taxon>
        <taxon>Rhizophora</taxon>
    </lineage>
</organism>
<dbReference type="AlphaFoldDB" id="A0A2P2IXQ2"/>
<name>A0A2P2IXQ2_RHIMU</name>
<reference evidence="1" key="1">
    <citation type="submission" date="2018-02" db="EMBL/GenBank/DDBJ databases">
        <title>Rhizophora mucronata_Transcriptome.</title>
        <authorList>
            <person name="Meera S.P."/>
            <person name="Sreeshan A."/>
            <person name="Augustine A."/>
        </authorList>
    </citation>
    <scope>NUCLEOTIDE SEQUENCE</scope>
    <source>
        <tissue evidence="1">Leaf</tissue>
    </source>
</reference>
<protein>
    <submittedName>
        <fullName evidence="1">Uncharacterized protein</fullName>
    </submittedName>
</protein>
<proteinExistence type="predicted"/>